<feature type="compositionally biased region" description="Polar residues" evidence="1">
    <location>
        <begin position="477"/>
        <end position="487"/>
    </location>
</feature>
<dbReference type="EnsemblMetazoa" id="XM_019897831.1">
    <property type="protein sequence ID" value="XP_019753390.1"/>
    <property type="gene ID" value="LOC109532778"/>
</dbReference>
<evidence type="ECO:0000313" key="2">
    <source>
        <dbReference type="EnsemblMetazoa" id="XP_019753390.1"/>
    </source>
</evidence>
<feature type="region of interest" description="Disordered" evidence="1">
    <location>
        <begin position="101"/>
        <end position="144"/>
    </location>
</feature>
<feature type="compositionally biased region" description="Acidic residues" evidence="1">
    <location>
        <begin position="427"/>
        <end position="438"/>
    </location>
</feature>
<dbReference type="Proteomes" id="UP000019118">
    <property type="component" value="Unassembled WGS sequence"/>
</dbReference>
<dbReference type="AlphaFoldDB" id="A0AAR5NX74"/>
<name>A0AAR5NX74_DENPD</name>
<evidence type="ECO:0000256" key="1">
    <source>
        <dbReference type="SAM" id="MobiDB-lite"/>
    </source>
</evidence>
<feature type="compositionally biased region" description="Polar residues" evidence="1">
    <location>
        <begin position="400"/>
        <end position="409"/>
    </location>
</feature>
<accession>A0AAR5NX74</accession>
<feature type="compositionally biased region" description="Low complexity" evidence="1">
    <location>
        <begin position="462"/>
        <end position="471"/>
    </location>
</feature>
<feature type="compositionally biased region" description="Basic and acidic residues" evidence="1">
    <location>
        <begin position="488"/>
        <end position="503"/>
    </location>
</feature>
<reference evidence="3" key="1">
    <citation type="journal article" date="2013" name="Genome Biol.">
        <title>Draft genome of the mountain pine beetle, Dendroctonus ponderosae Hopkins, a major forest pest.</title>
        <authorList>
            <person name="Keeling C.I."/>
            <person name="Yuen M.M."/>
            <person name="Liao N.Y."/>
            <person name="Docking T.R."/>
            <person name="Chan S.K."/>
            <person name="Taylor G.A."/>
            <person name="Palmquist D.L."/>
            <person name="Jackman S.D."/>
            <person name="Nguyen A."/>
            <person name="Li M."/>
            <person name="Henderson H."/>
            <person name="Janes J.K."/>
            <person name="Zhao Y."/>
            <person name="Pandoh P."/>
            <person name="Moore R."/>
            <person name="Sperling F.A."/>
            <person name="Huber D.P."/>
            <person name="Birol I."/>
            <person name="Jones S.J."/>
            <person name="Bohlmann J."/>
        </authorList>
    </citation>
    <scope>NUCLEOTIDE SEQUENCE</scope>
</reference>
<sequence>MFQSKLQNSRCRTTKRQITRNKLPRGKEGPDNQCKLHNGPNVDLKSKTRSKPTKTGLGLNHLKPLKYSEFNVDEYKNDTRLLDQIAFVSLKSALTSVKVSTQVEKPRKNQKRAKTVKNKKPKKSLNKQVKTSKPKRVLKARQQNPKTKQLIVRILKANLDELIHTAQQDGDEAKLSTEGDVELSSQNNDEIQELFTDELETPDSPLKNYLLKKALSELITNEENSSKTLKRTTPEESNSEIKSNELDSLSVKRPKIDAINQAKNDASSPFELVDLFDALRSSVKVSENNVLEQSSSIDAKESEDVLSLEITLADLEVNHEEDNSSLCSDQTEIFTDFNQVKCNETKEMKRFSTLDSDIKVADSKVESSSEDTIVTLAELREAHNPLHVTSSRDTEDGSHIDNSQLIKENSATHEKKLADKTEKPLEAEDASQDSEIEVTDSKLESSTEDAIATLAELREAQSSLGVSSSSGTECDSDIQNSQLIKENSATHEELTDKNEKSLDAENAPNDDENIEADHCEAHSIKSVEDEDYDDCLSDSLLRNPEA</sequence>
<feature type="region of interest" description="Disordered" evidence="1">
    <location>
        <begin position="384"/>
        <end position="546"/>
    </location>
</feature>
<keyword evidence="3" id="KW-1185">Reference proteome</keyword>
<reference evidence="2" key="2">
    <citation type="submission" date="2024-08" db="UniProtKB">
        <authorList>
            <consortium name="EnsemblMetazoa"/>
        </authorList>
    </citation>
    <scope>IDENTIFICATION</scope>
</reference>
<feature type="compositionally biased region" description="Basic residues" evidence="1">
    <location>
        <begin position="108"/>
        <end position="139"/>
    </location>
</feature>
<evidence type="ECO:0000313" key="3">
    <source>
        <dbReference type="Proteomes" id="UP000019118"/>
    </source>
</evidence>
<feature type="compositionally biased region" description="Basic and acidic residues" evidence="1">
    <location>
        <begin position="410"/>
        <end position="426"/>
    </location>
</feature>
<feature type="compositionally biased region" description="Basic residues" evidence="1">
    <location>
        <begin position="12"/>
        <end position="24"/>
    </location>
</feature>
<feature type="region of interest" description="Disordered" evidence="1">
    <location>
        <begin position="223"/>
        <end position="246"/>
    </location>
</feature>
<feature type="compositionally biased region" description="Basic and acidic residues" evidence="1">
    <location>
        <begin position="515"/>
        <end position="527"/>
    </location>
</feature>
<protein>
    <submittedName>
        <fullName evidence="2">Uncharacterized protein</fullName>
    </submittedName>
</protein>
<proteinExistence type="predicted"/>
<feature type="region of interest" description="Disordered" evidence="1">
    <location>
        <begin position="1"/>
        <end position="57"/>
    </location>
</feature>
<organism evidence="2 3">
    <name type="scientific">Dendroctonus ponderosae</name>
    <name type="common">Mountain pine beetle</name>
    <dbReference type="NCBI Taxonomy" id="77166"/>
    <lineage>
        <taxon>Eukaryota</taxon>
        <taxon>Metazoa</taxon>
        <taxon>Ecdysozoa</taxon>
        <taxon>Arthropoda</taxon>
        <taxon>Hexapoda</taxon>
        <taxon>Insecta</taxon>
        <taxon>Pterygota</taxon>
        <taxon>Neoptera</taxon>
        <taxon>Endopterygota</taxon>
        <taxon>Coleoptera</taxon>
        <taxon>Polyphaga</taxon>
        <taxon>Cucujiformia</taxon>
        <taxon>Curculionidae</taxon>
        <taxon>Scolytinae</taxon>
        <taxon>Dendroctonus</taxon>
    </lineage>
</organism>
<feature type="compositionally biased region" description="Basic and acidic residues" evidence="1">
    <location>
        <begin position="384"/>
        <end position="399"/>
    </location>
</feature>
<feature type="compositionally biased region" description="Polar residues" evidence="1">
    <location>
        <begin position="1"/>
        <end position="11"/>
    </location>
</feature>